<name>L0AUJ6_THEEQ</name>
<dbReference type="InterPro" id="IPR051210">
    <property type="entry name" value="Ub_ligase/GEF_domain"/>
</dbReference>
<sequence length="1542" mass="176488">MESNTGEPGTSLSSQYDFSSDFSDITLVNDISCDEFTRYQSQYEGITCDESCSDLLYVENLTREGIARHLLSRYRNSIYFTYFGNVLFYVKPADYDPLKYGHAKFLYDKPLEPHVFSLSSEILTSLANFKPGQTSNTDEHTTGNDVVHQVRDSFEKSQDIQNNNFNLFFYGEDNFTQLRTMQQVSLFLCRYAHVLGLEPTASMDKKLSNAQFLLGNLDDYFSLTDVAYNYMVTYKFDFNERGLLSSIRMIPNLSTDLSCSCVSHRFRDYLSANLKSGENIRVRYPTVFYGFIYTILDDDQAYASDYGLNSYDAAKLLEMIPKHEIQDTSWHLENYERFIKTLLTIGMSIDEVQNTAKTLVVIMLFDILLLAKTSATDINGDNPFDENLVKDLDGTILFCGRDLLGLIFDIFEINILTKSSLGMKSSDVLFKFELLSQENSWILDNLSTALFIRLKHMIYTKINNYLVIEKTLNVEKSISLHCNAGFSPHSNFIKFADDQLPQLFSEEIFIRKFVDAFSNNTDLFTNIRFIKRNKNFLSTVTNYDGLVAKVILSSVSQNSSHDGVIPDGKVSHSWSDISYDIPKILDLESRLYSISPMLIRLFKLSGLDFVKRLAYSSQSLYPVVGNCSAALSYYNFMNDCACNHDTSYFVICSSMSLMESYIGNEDIEDENFLNYNLGFLMQTFARSIPILDMCIIKRDSSVVSILLSNAAKSYKPLVYMMTSLHMHQTISLMDDSELLKLLFRILEISDSLYQISDGMVVMKKFIYVRFISFYMDYIEGIIGSVKTIQRLWRKHSSTLRKNLRESIVKIQSYARSMLFKKLRLSESSVCNLSLDLVGLVVTICSLRTSLTSISQKTLELLYLMEKEYHEKEYNYIKHAAAIYIQSHWRGAIQRKRYSLVKNEKLEEFAIILIQSTIRRLLATDSILNEKDLPREAAIKIQSVFRGYLVRSRFETLRYIKLLLPSIVRKGSKLNSLRNQINFIRLCKEQGAESLQMRKLIHVQTNLPSGFVKVQNLVRMWFVRKQYLHLRNCLEKVQALAMTKVARASYLEKVAAATKIQRWWRCIPKTYFSSISMNVLSYIKMREITSVGLLSSTLQGCNISIFDLSLFQDIRQIYPNTWAMAPLGFMKNMNITRKLALETHLTENYFIRNVMFSIGATHSLMLVAFSDGTSSVFSWGWNDKGQLGRKCLYPLENDSHAIDSLEFDISVPTVDCTIYENPVNKVYIASIACGNDFSVALSQQGTIFTWGDNYYGQCGHGSNFIHILHPTALLENGTNIFVASYHSIVSTSSGEYLVFGRTFNKIIYVPTNIKLLLPDLRNQTIKKIKVSGAVSLICTTELDYILNVYGNLHKFSQMYNLGGTIVDTCTNGRTIYAIVEYANKSEEIKLYVWGSVRCFSGKEKTISTDKSLIVSAFREKFENKVKKKTQRSLLQFTKNIGKSCFLQAPTEVLFDKCPKKVFCDNNQLVVTTEDGLVFGTRLFQLMGEDADSIETDEFSIRLKSETSRIKLVPSLYQFTNIKKKHADIHFASNSLSHSIGYTF</sequence>
<evidence type="ECO:0000256" key="2">
    <source>
        <dbReference type="PROSITE-ProRule" id="PRU00235"/>
    </source>
</evidence>
<dbReference type="eggNOG" id="KOG1426">
    <property type="taxonomic scope" value="Eukaryota"/>
</dbReference>
<evidence type="ECO:0000256" key="1">
    <source>
        <dbReference type="ARBA" id="ARBA00022737"/>
    </source>
</evidence>
<dbReference type="InterPro" id="IPR000048">
    <property type="entry name" value="IQ_motif_EF-hand-BS"/>
</dbReference>
<dbReference type="Gene3D" id="1.20.5.190">
    <property type="match status" value="2"/>
</dbReference>
<reference evidence="3 4" key="1">
    <citation type="journal article" date="2012" name="BMC Genomics">
        <title>Comparative genomic analysis and phylogenetic position of Theileria equi.</title>
        <authorList>
            <person name="Kappmeyer L.S."/>
            <person name="Thiagarajan M."/>
            <person name="Herndon D.R."/>
            <person name="Ramsay J.D."/>
            <person name="Caler E."/>
            <person name="Djikeng A."/>
            <person name="Gillespie J.J."/>
            <person name="Lau A.O."/>
            <person name="Roalson E.H."/>
            <person name="Silva J.C."/>
            <person name="Silva M.G."/>
            <person name="Suarez C.E."/>
            <person name="Ueti M.W."/>
            <person name="Nene V.M."/>
            <person name="Mealey R.H."/>
            <person name="Knowles D.P."/>
            <person name="Brayton K.A."/>
        </authorList>
    </citation>
    <scope>NUCLEOTIDE SEQUENCE [LARGE SCALE GENOMIC DNA]</scope>
    <source>
        <strain evidence="3 4">WA</strain>
    </source>
</reference>
<dbReference type="KEGG" id="beq:BEWA_021500"/>
<feature type="repeat" description="RCC1" evidence="2">
    <location>
        <begin position="1244"/>
        <end position="1292"/>
    </location>
</feature>
<dbReference type="RefSeq" id="XP_004828968.1">
    <property type="nucleotide sequence ID" value="XM_004828911.1"/>
</dbReference>
<dbReference type="PROSITE" id="PS50096">
    <property type="entry name" value="IQ"/>
    <property type="match status" value="3"/>
</dbReference>
<dbReference type="SUPFAM" id="SSF50985">
    <property type="entry name" value="RCC1/BLIP-II"/>
    <property type="match status" value="1"/>
</dbReference>
<protein>
    <recommendedName>
        <fullName evidence="5">IQ calmodulin-binding motif family protein</fullName>
    </recommendedName>
</protein>
<dbReference type="InterPro" id="IPR027417">
    <property type="entry name" value="P-loop_NTPase"/>
</dbReference>
<dbReference type="InterPro" id="IPR009091">
    <property type="entry name" value="RCC1/BLIP-II"/>
</dbReference>
<dbReference type="OrthoDB" id="10256179at2759"/>
<organism evidence="3 4">
    <name type="scientific">Theileria equi strain WA</name>
    <dbReference type="NCBI Taxonomy" id="1537102"/>
    <lineage>
        <taxon>Eukaryota</taxon>
        <taxon>Sar</taxon>
        <taxon>Alveolata</taxon>
        <taxon>Apicomplexa</taxon>
        <taxon>Aconoidasida</taxon>
        <taxon>Piroplasmida</taxon>
        <taxon>Theileriidae</taxon>
        <taxon>Theileria</taxon>
    </lineage>
</organism>
<evidence type="ECO:0000313" key="4">
    <source>
        <dbReference type="Proteomes" id="UP000031512"/>
    </source>
</evidence>
<dbReference type="Proteomes" id="UP000031512">
    <property type="component" value="Chromosome 1"/>
</dbReference>
<evidence type="ECO:0008006" key="5">
    <source>
        <dbReference type="Google" id="ProtNLM"/>
    </source>
</evidence>
<dbReference type="Pfam" id="PF13540">
    <property type="entry name" value="RCC1_2"/>
    <property type="match status" value="1"/>
</dbReference>
<dbReference type="VEuPathDB" id="PiroplasmaDB:BEWA_021500"/>
<dbReference type="Pfam" id="PF00612">
    <property type="entry name" value="IQ"/>
    <property type="match status" value="2"/>
</dbReference>
<proteinExistence type="predicted"/>
<dbReference type="GeneID" id="15803637"/>
<evidence type="ECO:0000313" key="3">
    <source>
        <dbReference type="EMBL" id="AFZ79302.1"/>
    </source>
</evidence>
<dbReference type="InterPro" id="IPR000408">
    <property type="entry name" value="Reg_chr_condens"/>
</dbReference>
<accession>L0AUJ6</accession>
<dbReference type="EMBL" id="CP001669">
    <property type="protein sequence ID" value="AFZ79302.1"/>
    <property type="molecule type" value="Genomic_DNA"/>
</dbReference>
<dbReference type="PROSITE" id="PS50012">
    <property type="entry name" value="RCC1_3"/>
    <property type="match status" value="2"/>
</dbReference>
<dbReference type="SUPFAM" id="SSF52540">
    <property type="entry name" value="P-loop containing nucleoside triphosphate hydrolases"/>
    <property type="match status" value="1"/>
</dbReference>
<dbReference type="SMART" id="SM00015">
    <property type="entry name" value="IQ"/>
    <property type="match status" value="4"/>
</dbReference>
<dbReference type="STRING" id="1537102.L0AUJ6"/>
<keyword evidence="4" id="KW-1185">Reference proteome</keyword>
<dbReference type="Gene3D" id="2.130.10.30">
    <property type="entry name" value="Regulator of chromosome condensation 1/beta-lactamase-inhibitor protein II"/>
    <property type="match status" value="1"/>
</dbReference>
<dbReference type="Gene3D" id="3.40.850.10">
    <property type="entry name" value="Kinesin motor domain"/>
    <property type="match status" value="1"/>
</dbReference>
<dbReference type="PANTHER" id="PTHR22870:SF408">
    <property type="entry name" value="OS09G0560450 PROTEIN"/>
    <property type="match status" value="1"/>
</dbReference>
<dbReference type="InterPro" id="IPR036961">
    <property type="entry name" value="Kinesin_motor_dom_sf"/>
</dbReference>
<feature type="repeat" description="RCC1" evidence="2">
    <location>
        <begin position="1173"/>
        <end position="1243"/>
    </location>
</feature>
<dbReference type="PANTHER" id="PTHR22870">
    <property type="entry name" value="REGULATOR OF CHROMOSOME CONDENSATION"/>
    <property type="match status" value="1"/>
</dbReference>
<dbReference type="CDD" id="cd23767">
    <property type="entry name" value="IQCD"/>
    <property type="match status" value="1"/>
</dbReference>
<keyword evidence="1" id="KW-0677">Repeat</keyword>
<gene>
    <name evidence="3" type="ORF">BEWA_021500</name>
</gene>